<organism evidence="1 2">
    <name type="scientific">Megasphaera elsdenii</name>
    <dbReference type="NCBI Taxonomy" id="907"/>
    <lineage>
        <taxon>Bacteria</taxon>
        <taxon>Bacillati</taxon>
        <taxon>Bacillota</taxon>
        <taxon>Negativicutes</taxon>
        <taxon>Veillonellales</taxon>
        <taxon>Veillonellaceae</taxon>
        <taxon>Megasphaera</taxon>
    </lineage>
</organism>
<gene>
    <name evidence="1" type="ORF">C6Y28_01295</name>
</gene>
<dbReference type="Pfam" id="PF10076">
    <property type="entry name" value="Phage_Mu_Gp48"/>
    <property type="match status" value="1"/>
</dbReference>
<evidence type="ECO:0000313" key="1">
    <source>
        <dbReference type="EMBL" id="AVO26367.1"/>
    </source>
</evidence>
<sequence>MNSFIRKGPVDLSKYLPEYLVKDPVFLAMLKAESQGHELQRADMGKLLEQFFVETATDALEKWETFLGIDVNKNLRNEDRRNRILAKIKGTQTVTINFMTRLVNTYIADGKAEVVDLPKDYAIKIYYHGGQVTDYGKLHQAIETYIPAHIGYKLSTITRANRQLHCSARIREHNVIKIKTRTDARTSVQPGTLHVRMKIIHSYSHIKIRGVLTNGTISRYDANH</sequence>
<dbReference type="AlphaFoldDB" id="A0A2S0M4L0"/>
<dbReference type="EMBL" id="CP027569">
    <property type="protein sequence ID" value="AVO26367.1"/>
    <property type="molecule type" value="Genomic_DNA"/>
</dbReference>
<dbReference type="RefSeq" id="WP_051525010.1">
    <property type="nucleotide sequence ID" value="NZ_CP027569.1"/>
</dbReference>
<dbReference type="OrthoDB" id="1629754at2"/>
<reference evidence="1 2" key="1">
    <citation type="journal article" date="2018" name="Genome Announc.">
        <title>Complete genomes of two Megasphaera elsdenii strains, NCIMB 702410 and ATCC 25940.</title>
        <authorList>
            <person name="Hatmaker E.A."/>
            <person name="O'Dell K."/>
            <person name="Riley L.A."/>
            <person name="Klingeman D.M."/>
            <person name="Guss A.M."/>
        </authorList>
    </citation>
    <scope>NUCLEOTIDE SEQUENCE [LARGE SCALE GENOMIC DNA]</scope>
    <source>
        <strain evidence="1 2">NCIMB702410</strain>
    </source>
</reference>
<accession>A0A2S0M4L0</accession>
<evidence type="ECO:0000313" key="2">
    <source>
        <dbReference type="Proteomes" id="UP000238358"/>
    </source>
</evidence>
<dbReference type="Proteomes" id="UP000238358">
    <property type="component" value="Chromosome"/>
</dbReference>
<protein>
    <submittedName>
        <fullName evidence="1">DUF2313 domain-containing protein</fullName>
    </submittedName>
</protein>
<proteinExistence type="predicted"/>
<name>A0A2S0M4L0_MEGEL</name>
<dbReference type="InterPro" id="IPR018755">
    <property type="entry name" value="Phage_Mu_Gp48"/>
</dbReference>